<reference evidence="2" key="1">
    <citation type="journal article" date="2023" name="Proc. Natl. Acad. Sci. U.S.A.">
        <title>Genomic and structural basis for evolution of tropane alkaloid biosynthesis.</title>
        <authorList>
            <person name="Wanga Y.-J."/>
            <person name="Taina T."/>
            <person name="Yua J.-Y."/>
            <person name="Lia J."/>
            <person name="Xua B."/>
            <person name="Chenc J."/>
            <person name="D'Auriad J.C."/>
            <person name="Huanga J.-P."/>
            <person name="Huanga S.-X."/>
        </authorList>
    </citation>
    <scope>NUCLEOTIDE SEQUENCE [LARGE SCALE GENOMIC DNA]</scope>
    <source>
        <strain evidence="2">cv. KIB-2019</strain>
    </source>
</reference>
<evidence type="ECO:0000313" key="1">
    <source>
        <dbReference type="EMBL" id="KAJ8540493.1"/>
    </source>
</evidence>
<name>A0A9Q1LQZ5_9SOLA</name>
<protein>
    <submittedName>
        <fullName evidence="1">Uncharacterized protein</fullName>
    </submittedName>
</protein>
<sequence>MLHQPNVTNLDDDDEMEECDTVDLSLTSKSQKWANNATISSSYGSSGVKAEQDKIGEQLRDYINSEGIFEFAVAIRQRKKKSSVEWRRIYDVRENGACLNIFIARKGID</sequence>
<evidence type="ECO:0000313" key="2">
    <source>
        <dbReference type="Proteomes" id="UP001152561"/>
    </source>
</evidence>
<proteinExistence type="predicted"/>
<dbReference type="Proteomes" id="UP001152561">
    <property type="component" value="Unassembled WGS sequence"/>
</dbReference>
<dbReference type="EMBL" id="JAJAGQ010000016">
    <property type="protein sequence ID" value="KAJ8540493.1"/>
    <property type="molecule type" value="Genomic_DNA"/>
</dbReference>
<comment type="caution">
    <text evidence="1">The sequence shown here is derived from an EMBL/GenBank/DDBJ whole genome shotgun (WGS) entry which is preliminary data.</text>
</comment>
<organism evidence="1 2">
    <name type="scientific">Anisodus acutangulus</name>
    <dbReference type="NCBI Taxonomy" id="402998"/>
    <lineage>
        <taxon>Eukaryota</taxon>
        <taxon>Viridiplantae</taxon>
        <taxon>Streptophyta</taxon>
        <taxon>Embryophyta</taxon>
        <taxon>Tracheophyta</taxon>
        <taxon>Spermatophyta</taxon>
        <taxon>Magnoliopsida</taxon>
        <taxon>eudicotyledons</taxon>
        <taxon>Gunneridae</taxon>
        <taxon>Pentapetalae</taxon>
        <taxon>asterids</taxon>
        <taxon>lamiids</taxon>
        <taxon>Solanales</taxon>
        <taxon>Solanaceae</taxon>
        <taxon>Solanoideae</taxon>
        <taxon>Hyoscyameae</taxon>
        <taxon>Anisodus</taxon>
    </lineage>
</organism>
<dbReference type="AlphaFoldDB" id="A0A9Q1LQZ5"/>
<gene>
    <name evidence="1" type="ORF">K7X08_032480</name>
</gene>
<keyword evidence="2" id="KW-1185">Reference proteome</keyword>
<dbReference type="OrthoDB" id="2012664at2759"/>
<accession>A0A9Q1LQZ5</accession>